<evidence type="ECO:0000256" key="7">
    <source>
        <dbReference type="ARBA" id="ARBA00022912"/>
    </source>
</evidence>
<dbReference type="InterPro" id="IPR015655">
    <property type="entry name" value="PP2C"/>
</dbReference>
<organism evidence="11 12">
    <name type="scientific">Abeliophyllum distichum</name>
    <dbReference type="NCBI Taxonomy" id="126358"/>
    <lineage>
        <taxon>Eukaryota</taxon>
        <taxon>Viridiplantae</taxon>
        <taxon>Streptophyta</taxon>
        <taxon>Embryophyta</taxon>
        <taxon>Tracheophyta</taxon>
        <taxon>Spermatophyta</taxon>
        <taxon>Magnoliopsida</taxon>
        <taxon>eudicotyledons</taxon>
        <taxon>Gunneridae</taxon>
        <taxon>Pentapetalae</taxon>
        <taxon>asterids</taxon>
        <taxon>lamiids</taxon>
        <taxon>Lamiales</taxon>
        <taxon>Oleaceae</taxon>
        <taxon>Forsythieae</taxon>
        <taxon>Abeliophyllum</taxon>
    </lineage>
</organism>
<dbReference type="CDD" id="cd00143">
    <property type="entry name" value="PP2Cc"/>
    <property type="match status" value="1"/>
</dbReference>
<evidence type="ECO:0000256" key="1">
    <source>
        <dbReference type="ARBA" id="ARBA00001936"/>
    </source>
</evidence>
<dbReference type="PROSITE" id="PS51746">
    <property type="entry name" value="PPM_2"/>
    <property type="match status" value="1"/>
</dbReference>
<dbReference type="InterPro" id="IPR001932">
    <property type="entry name" value="PPM-type_phosphatase-like_dom"/>
</dbReference>
<evidence type="ECO:0000256" key="2">
    <source>
        <dbReference type="ARBA" id="ARBA00001946"/>
    </source>
</evidence>
<evidence type="ECO:0000313" key="11">
    <source>
        <dbReference type="EMBL" id="KAL2524955.1"/>
    </source>
</evidence>
<keyword evidence="4" id="KW-0479">Metal-binding</keyword>
<dbReference type="EMBL" id="JBFOLK010000003">
    <property type="protein sequence ID" value="KAL2524955.1"/>
    <property type="molecule type" value="Genomic_DNA"/>
</dbReference>
<dbReference type="InterPro" id="IPR036457">
    <property type="entry name" value="PPM-type-like_dom_sf"/>
</dbReference>
<evidence type="ECO:0000256" key="4">
    <source>
        <dbReference type="ARBA" id="ARBA00022723"/>
    </source>
</evidence>
<feature type="domain" description="PPM-type phosphatase" evidence="10">
    <location>
        <begin position="46"/>
        <end position="297"/>
    </location>
</feature>
<keyword evidence="12" id="KW-1185">Reference proteome</keyword>
<comment type="caution">
    <text evidence="11">The sequence shown here is derived from an EMBL/GenBank/DDBJ whole genome shotgun (WGS) entry which is preliminary data.</text>
</comment>
<gene>
    <name evidence="11" type="ORF">Adt_10009</name>
</gene>
<comment type="cofactor">
    <cofactor evidence="2">
        <name>Mg(2+)</name>
        <dbReference type="ChEBI" id="CHEBI:18420"/>
    </cofactor>
</comment>
<dbReference type="SMART" id="SM00332">
    <property type="entry name" value="PP2Cc"/>
    <property type="match status" value="1"/>
</dbReference>
<evidence type="ECO:0000256" key="8">
    <source>
        <dbReference type="ARBA" id="ARBA00023211"/>
    </source>
</evidence>
<dbReference type="PROSITE" id="PS01032">
    <property type="entry name" value="PPM_1"/>
    <property type="match status" value="1"/>
</dbReference>
<evidence type="ECO:0000256" key="5">
    <source>
        <dbReference type="ARBA" id="ARBA00022801"/>
    </source>
</evidence>
<dbReference type="GO" id="GO:0004722">
    <property type="term" value="F:protein serine/threonine phosphatase activity"/>
    <property type="evidence" value="ECO:0007669"/>
    <property type="project" value="UniProtKB-EC"/>
</dbReference>
<keyword evidence="7 9" id="KW-0904">Protein phosphatase</keyword>
<accession>A0ABD1UIS3</accession>
<evidence type="ECO:0000259" key="10">
    <source>
        <dbReference type="PROSITE" id="PS51746"/>
    </source>
</evidence>
<keyword evidence="5 9" id="KW-0378">Hydrolase</keyword>
<dbReference type="Gene3D" id="3.60.40.10">
    <property type="entry name" value="PPM-type phosphatase domain"/>
    <property type="match status" value="1"/>
</dbReference>
<dbReference type="Proteomes" id="UP001604336">
    <property type="component" value="Unassembled WGS sequence"/>
</dbReference>
<dbReference type="AlphaFoldDB" id="A0ABD1UIS3"/>
<dbReference type="InterPro" id="IPR000222">
    <property type="entry name" value="PP2C_BS"/>
</dbReference>
<dbReference type="SUPFAM" id="SSF81606">
    <property type="entry name" value="PP2C-like"/>
    <property type="match status" value="1"/>
</dbReference>
<reference evidence="12" key="1">
    <citation type="submission" date="2024-07" db="EMBL/GenBank/DDBJ databases">
        <title>Two chromosome-level genome assemblies of Korean endemic species Abeliophyllum distichum and Forsythia ovata (Oleaceae).</title>
        <authorList>
            <person name="Jang H."/>
        </authorList>
    </citation>
    <scope>NUCLEOTIDE SEQUENCE [LARGE SCALE GENOMIC DNA]</scope>
</reference>
<dbReference type="PANTHER" id="PTHR47992">
    <property type="entry name" value="PROTEIN PHOSPHATASE"/>
    <property type="match status" value="1"/>
</dbReference>
<name>A0ABD1UIS3_9LAMI</name>
<comment type="cofactor">
    <cofactor evidence="1">
        <name>Mn(2+)</name>
        <dbReference type="ChEBI" id="CHEBI:29035"/>
    </cofactor>
</comment>
<dbReference type="EC" id="3.1.3.16" evidence="3"/>
<proteinExistence type="inferred from homology"/>
<keyword evidence="8" id="KW-0464">Manganese</keyword>
<comment type="similarity">
    <text evidence="9">Belongs to the PP2C family.</text>
</comment>
<dbReference type="Pfam" id="PF00481">
    <property type="entry name" value="PP2C"/>
    <property type="match status" value="1"/>
</dbReference>
<evidence type="ECO:0000256" key="3">
    <source>
        <dbReference type="ARBA" id="ARBA00013081"/>
    </source>
</evidence>
<evidence type="ECO:0000313" key="12">
    <source>
        <dbReference type="Proteomes" id="UP001604336"/>
    </source>
</evidence>
<sequence>MLAGELESHQPVSATLQANLDSCQCSSESSSSAPKGETGAAAEGLNFGHISMMGRRRVMEDAVSVAPPGKVGGEYVFFAVYDGHGGCMAAEICSERLHKCVDENVEKEKKSPEDKSFNWEKVMMECFRSMDEVVAKDKSGDDEVVVANCGDSRAVLCSGGVPVPLSSDHKPDRPDEKERVEAARGNIINWNGWRVEGVLATSRCLGNHYLKPYVTPDPEVTIYKRKESDDFLILATDGLWDVVSNEIACEVVRRCLNEQITRPLPGESGADEAASMLAELAIAKGSKDNISIIIIQLD</sequence>
<protein>
    <recommendedName>
        <fullName evidence="3">protein-serine/threonine phosphatase</fullName>
        <ecNumber evidence="3">3.1.3.16</ecNumber>
    </recommendedName>
</protein>
<evidence type="ECO:0000256" key="9">
    <source>
        <dbReference type="RuleBase" id="RU003465"/>
    </source>
</evidence>
<evidence type="ECO:0000256" key="6">
    <source>
        <dbReference type="ARBA" id="ARBA00022842"/>
    </source>
</evidence>
<keyword evidence="6" id="KW-0460">Magnesium</keyword>
<dbReference type="GO" id="GO:0046872">
    <property type="term" value="F:metal ion binding"/>
    <property type="evidence" value="ECO:0007669"/>
    <property type="project" value="UniProtKB-KW"/>
</dbReference>